<dbReference type="EMBL" id="FNYD01000008">
    <property type="protein sequence ID" value="SEJ90583.1"/>
    <property type="molecule type" value="Genomic_DNA"/>
</dbReference>
<organism evidence="1 2">
    <name type="scientific">Cribrihabitans marinus</name>
    <dbReference type="NCBI Taxonomy" id="1227549"/>
    <lineage>
        <taxon>Bacteria</taxon>
        <taxon>Pseudomonadati</taxon>
        <taxon>Pseudomonadota</taxon>
        <taxon>Alphaproteobacteria</taxon>
        <taxon>Rhodobacterales</taxon>
        <taxon>Paracoccaceae</taxon>
        <taxon>Cribrihabitans</taxon>
    </lineage>
</organism>
<dbReference type="AlphaFoldDB" id="A0A1H7CLD8"/>
<keyword evidence="2" id="KW-1185">Reference proteome</keyword>
<dbReference type="RefSeq" id="WP_092368533.1">
    <property type="nucleotide sequence ID" value="NZ_BMGV01000008.1"/>
</dbReference>
<proteinExistence type="predicted"/>
<reference evidence="1 2" key="1">
    <citation type="submission" date="2016-10" db="EMBL/GenBank/DDBJ databases">
        <authorList>
            <person name="de Groot N.N."/>
        </authorList>
    </citation>
    <scope>NUCLEOTIDE SEQUENCE [LARGE SCALE GENOMIC DNA]</scope>
    <source>
        <strain evidence="1 2">DSM 29340</strain>
    </source>
</reference>
<accession>A0A1H7CLD8</accession>
<protein>
    <submittedName>
        <fullName evidence="1">Uncharacterized protein</fullName>
    </submittedName>
</protein>
<evidence type="ECO:0000313" key="2">
    <source>
        <dbReference type="Proteomes" id="UP000199379"/>
    </source>
</evidence>
<sequence>MRFLVALFNRLFGRSKHVRGENVAHLPGERARIKDTGMTAQQMAWRKVGAEVGDRRLAEKPTRSSEFERLLRK</sequence>
<gene>
    <name evidence="1" type="ORF">SAMN05444007_108195</name>
</gene>
<dbReference type="STRING" id="1227549.SAMN05444007_108195"/>
<name>A0A1H7CLD8_9RHOB</name>
<evidence type="ECO:0000313" key="1">
    <source>
        <dbReference type="EMBL" id="SEJ90583.1"/>
    </source>
</evidence>
<dbReference type="Proteomes" id="UP000199379">
    <property type="component" value="Unassembled WGS sequence"/>
</dbReference>